<keyword evidence="2" id="KW-0614">Plasmid</keyword>
<dbReference type="SUPFAM" id="SSF51261">
    <property type="entry name" value="Duplicated hybrid motif"/>
    <property type="match status" value="1"/>
</dbReference>
<accession>C1D277</accession>
<dbReference type="Gene3D" id="2.70.70.10">
    <property type="entry name" value="Glucose Permease (Domain IIA)"/>
    <property type="match status" value="1"/>
</dbReference>
<feature type="domain" description="M23ase beta-sheet core" evidence="1">
    <location>
        <begin position="127"/>
        <end position="217"/>
    </location>
</feature>
<dbReference type="GO" id="GO:0004222">
    <property type="term" value="F:metalloendopeptidase activity"/>
    <property type="evidence" value="ECO:0007669"/>
    <property type="project" value="TreeGrafter"/>
</dbReference>
<dbReference type="PANTHER" id="PTHR21666:SF268">
    <property type="entry name" value="PEPTIDASE M23 DOMAIN-CONTAINING PROTEIN"/>
    <property type="match status" value="1"/>
</dbReference>
<evidence type="ECO:0000313" key="3">
    <source>
        <dbReference type="Proteomes" id="UP000002208"/>
    </source>
</evidence>
<name>C1D277_DEIDV</name>
<keyword evidence="3" id="KW-1185">Reference proteome</keyword>
<proteinExistence type="predicted"/>
<geneLocation type="plasmid" evidence="3">
    <name>pDeide1</name>
</geneLocation>
<dbReference type="KEGG" id="ddr:Deide_1p00996"/>
<dbReference type="PANTHER" id="PTHR21666">
    <property type="entry name" value="PEPTIDASE-RELATED"/>
    <property type="match status" value="1"/>
</dbReference>
<dbReference type="HOGENOM" id="CLU_101406_0_1_0"/>
<dbReference type="OrthoDB" id="9810477at2"/>
<reference evidence="2 3" key="1">
    <citation type="journal article" date="2009" name="PLoS Genet.">
        <title>Alliance of proteomics and genomics to unravel the specificities of Sahara bacterium Deinococcus deserti.</title>
        <authorList>
            <person name="de Groot A."/>
            <person name="Dulermo R."/>
            <person name="Ortet P."/>
            <person name="Blanchard L."/>
            <person name="Guerin P."/>
            <person name="Fernandez B."/>
            <person name="Vacherie B."/>
            <person name="Dossat C."/>
            <person name="Jolivet E."/>
            <person name="Siguier P."/>
            <person name="Chandler M."/>
            <person name="Barakat M."/>
            <person name="Dedieu A."/>
            <person name="Barbe V."/>
            <person name="Heulin T."/>
            <person name="Sommer S."/>
            <person name="Achouak W."/>
            <person name="Armengaud J."/>
        </authorList>
    </citation>
    <scope>NUCLEOTIDE SEQUENCE [LARGE SCALE GENOMIC DNA]</scope>
    <source>
        <strain evidence="3">DSM 17065 / CIP 109153 / LMG 22923 / VCD115</strain>
        <plasmid evidence="3">pDeide1</plasmid>
    </source>
</reference>
<evidence type="ECO:0000259" key="1">
    <source>
        <dbReference type="Pfam" id="PF01551"/>
    </source>
</evidence>
<dbReference type="CDD" id="cd12797">
    <property type="entry name" value="M23_peptidase"/>
    <property type="match status" value="1"/>
</dbReference>
<sequence>MSSTSTRGRVAQESLTSQYEPVPSLNDFKMSVKGVHVLSPLAVPLALCVILTLTPATGAKDASVICPPEPKESPAREAEWNRALKNLAVLERSLPAEPDARLLMPVDGLRVRDVEDTWGAPREGARDHAGQDIFAPPGTFVRSATPGVVWRIGNSTNGGNWVYVLGAGGRRYYYAHLGRVNRALREGQSVSTRTILGTVGNSGNASVTPAHLHFSVFTAYEPDASCRFLAINPLPLLRDR</sequence>
<dbReference type="Pfam" id="PF01551">
    <property type="entry name" value="Peptidase_M23"/>
    <property type="match status" value="1"/>
</dbReference>
<dbReference type="InterPro" id="IPR011055">
    <property type="entry name" value="Dup_hybrid_motif"/>
</dbReference>
<dbReference type="AlphaFoldDB" id="C1D277"/>
<protein>
    <submittedName>
        <fullName evidence="2">Putative peptidase M23</fullName>
    </submittedName>
</protein>
<gene>
    <name evidence="2" type="ordered locus">Deide_1p00996</name>
</gene>
<dbReference type="EMBL" id="CP001115">
    <property type="protein sequence ID" value="ACO47516.1"/>
    <property type="molecule type" value="Genomic_DNA"/>
</dbReference>
<organism evidence="2 3">
    <name type="scientific">Deinococcus deserti (strain DSM 17065 / CIP 109153 / LMG 22923 / VCD115)</name>
    <dbReference type="NCBI Taxonomy" id="546414"/>
    <lineage>
        <taxon>Bacteria</taxon>
        <taxon>Thermotogati</taxon>
        <taxon>Deinococcota</taxon>
        <taxon>Deinococci</taxon>
        <taxon>Deinococcales</taxon>
        <taxon>Deinococcaceae</taxon>
        <taxon>Deinococcus</taxon>
    </lineage>
</organism>
<dbReference type="InterPro" id="IPR050570">
    <property type="entry name" value="Cell_wall_metabolism_enzyme"/>
</dbReference>
<evidence type="ECO:0000313" key="2">
    <source>
        <dbReference type="EMBL" id="ACO47516.1"/>
    </source>
</evidence>
<dbReference type="Proteomes" id="UP000002208">
    <property type="component" value="Plasmid 1"/>
</dbReference>
<dbReference type="InterPro" id="IPR016047">
    <property type="entry name" value="M23ase_b-sheet_dom"/>
</dbReference>